<dbReference type="GO" id="GO:0006351">
    <property type="term" value="P:DNA-templated transcription"/>
    <property type="evidence" value="ECO:0007669"/>
    <property type="project" value="InterPro"/>
</dbReference>
<dbReference type="PANTHER" id="PTHR47338:SF10">
    <property type="entry name" value="TRANSCRIPTION FACTOR DOMAIN-CONTAINING PROTEIN-RELATED"/>
    <property type="match status" value="1"/>
</dbReference>
<dbReference type="SMART" id="SM00906">
    <property type="entry name" value="Fungal_trans"/>
    <property type="match status" value="1"/>
</dbReference>
<dbReference type="SUPFAM" id="SSF50129">
    <property type="entry name" value="GroES-like"/>
    <property type="match status" value="1"/>
</dbReference>
<dbReference type="GO" id="GO:0008270">
    <property type="term" value="F:zinc ion binding"/>
    <property type="evidence" value="ECO:0007669"/>
    <property type="project" value="InterPro"/>
</dbReference>
<dbReference type="InterPro" id="IPR036291">
    <property type="entry name" value="NAD(P)-bd_dom_sf"/>
</dbReference>
<evidence type="ECO:0000259" key="7">
    <source>
        <dbReference type="SMART" id="SM00829"/>
    </source>
</evidence>
<dbReference type="GO" id="GO:0016491">
    <property type="term" value="F:oxidoreductase activity"/>
    <property type="evidence" value="ECO:0007669"/>
    <property type="project" value="InterPro"/>
</dbReference>
<protein>
    <recommendedName>
        <fullName evidence="11">Enoyl reductase (ER) domain-containing protein</fullName>
    </recommendedName>
</protein>
<dbReference type="Pfam" id="PF04082">
    <property type="entry name" value="Fungal_trans"/>
    <property type="match status" value="1"/>
</dbReference>
<dbReference type="GO" id="GO:0000981">
    <property type="term" value="F:DNA-binding transcription factor activity, RNA polymerase II-specific"/>
    <property type="evidence" value="ECO:0007669"/>
    <property type="project" value="InterPro"/>
</dbReference>
<evidence type="ECO:0000256" key="2">
    <source>
        <dbReference type="ARBA" id="ARBA00022723"/>
    </source>
</evidence>
<dbReference type="GO" id="GO:0005634">
    <property type="term" value="C:nucleus"/>
    <property type="evidence" value="ECO:0007669"/>
    <property type="project" value="UniProtKB-SubCell"/>
</dbReference>
<dbReference type="InterPro" id="IPR050815">
    <property type="entry name" value="TF_fung"/>
</dbReference>
<gene>
    <name evidence="9" type="ORF">TRUGW13939_08321</name>
</gene>
<dbReference type="AlphaFoldDB" id="A0A7H8R487"/>
<dbReference type="Pfam" id="PF08240">
    <property type="entry name" value="ADH_N"/>
    <property type="match status" value="1"/>
</dbReference>
<feature type="region of interest" description="Disordered" evidence="6">
    <location>
        <begin position="373"/>
        <end position="403"/>
    </location>
</feature>
<dbReference type="Proteomes" id="UP000509510">
    <property type="component" value="Chromosome IV"/>
</dbReference>
<dbReference type="SUPFAM" id="SSF51735">
    <property type="entry name" value="NAD(P)-binding Rossmann-fold domains"/>
    <property type="match status" value="2"/>
</dbReference>
<evidence type="ECO:0000256" key="4">
    <source>
        <dbReference type="ARBA" id="ARBA00023163"/>
    </source>
</evidence>
<feature type="compositionally biased region" description="Polar residues" evidence="6">
    <location>
        <begin position="373"/>
        <end position="385"/>
    </location>
</feature>
<keyword evidence="5" id="KW-0539">Nucleus</keyword>
<dbReference type="CDD" id="cd12148">
    <property type="entry name" value="fungal_TF_MHR"/>
    <property type="match status" value="1"/>
</dbReference>
<dbReference type="Pfam" id="PF00106">
    <property type="entry name" value="adh_short"/>
    <property type="match status" value="1"/>
</dbReference>
<evidence type="ECO:0000256" key="1">
    <source>
        <dbReference type="ARBA" id="ARBA00004123"/>
    </source>
</evidence>
<evidence type="ECO:0000256" key="3">
    <source>
        <dbReference type="ARBA" id="ARBA00023015"/>
    </source>
</evidence>
<evidence type="ECO:0000259" key="8">
    <source>
        <dbReference type="SMART" id="SM00906"/>
    </source>
</evidence>
<feature type="domain" description="Xylanolytic transcriptional activator regulatory" evidence="8">
    <location>
        <begin position="539"/>
        <end position="620"/>
    </location>
</feature>
<dbReference type="Pfam" id="PF13602">
    <property type="entry name" value="ADH_zinc_N_2"/>
    <property type="match status" value="1"/>
</dbReference>
<feature type="region of interest" description="Disordered" evidence="6">
    <location>
        <begin position="1"/>
        <end position="20"/>
    </location>
</feature>
<dbReference type="KEGG" id="trg:TRUGW13939_08321"/>
<dbReference type="InterPro" id="IPR013154">
    <property type="entry name" value="ADH-like_N"/>
</dbReference>
<dbReference type="InterPro" id="IPR020843">
    <property type="entry name" value="ER"/>
</dbReference>
<dbReference type="InterPro" id="IPR011032">
    <property type="entry name" value="GroES-like_sf"/>
</dbReference>
<comment type="subcellular location">
    <subcellularLocation>
        <location evidence="1">Nucleus</location>
    </subcellularLocation>
</comment>
<dbReference type="GO" id="GO:0003677">
    <property type="term" value="F:DNA binding"/>
    <property type="evidence" value="ECO:0007669"/>
    <property type="project" value="InterPro"/>
</dbReference>
<organism evidence="9 10">
    <name type="scientific">Talaromyces rugulosus</name>
    <name type="common">Penicillium rugulosum</name>
    <dbReference type="NCBI Taxonomy" id="121627"/>
    <lineage>
        <taxon>Eukaryota</taxon>
        <taxon>Fungi</taxon>
        <taxon>Dikarya</taxon>
        <taxon>Ascomycota</taxon>
        <taxon>Pezizomycotina</taxon>
        <taxon>Eurotiomycetes</taxon>
        <taxon>Eurotiomycetidae</taxon>
        <taxon>Eurotiales</taxon>
        <taxon>Trichocomaceae</taxon>
        <taxon>Talaromyces</taxon>
        <taxon>Talaromyces sect. Islandici</taxon>
    </lineage>
</organism>
<dbReference type="PRINTS" id="PR00081">
    <property type="entry name" value="GDHRDH"/>
</dbReference>
<sequence>MQALNTPSYGPPSGYQISELPKPELENADDVIIKVHAASINPIDVKKASGMLKLATKDSFPYKIGYDCAGVVTKTGVGASRLKVGDEVYTRLPEYCRGSCAEFVRCPEHSVGLKPPSLSWEQAASIPLAAMTALQALKKYDGDLAGKTVFIPAGLSGTGLFACQLAKHVFRAGKVITTVSTSKIPKVPELLGEGTVDESRDNYINGDTGLTANNNSIAVIDYTKTDPRSAIESGSVDFLFDTVGQAMDFLVLMRPNTSRIVSVSTMPSGDQLQNSSMMELPHKPTVPLPFRLVLNGLDYVRQLRAWRYGTHYSYFFLESSVDDLDELRKYVEEGKLKTVVGTSVDLRDIEAVRNACQVVYDGKGGLAEIEETMNTGSTHRPSSSVEQDDGSIASSGETMSLQGQSSLQITDSLDFELGWMRLFPVVETELPQKSLSELYRIFFRDIHPTFPILHAPRYFHRLHLQKVDDGIQCLQYIIWSHAASFSESFSHMRDKFYEQARRYACANEMNDTVGISLLQCQVLALISYYEYKHAIFPRAWLTAGKAMRLAHVLNLHRMDSRVHCNSTLGDSSEWIEMEERRRAFWSAFCLDSYAGFGGGFLSMTDESDISTYLPSEDEAFEKDTVPQNSSHTLANALQLENCQTLSPFGSVVVLSWLAARTADHLRTQDDRKYWETYHLIDTQLLQISLCLPGHLKLPIGIHQPNAVLTNMLLHALTVSLHQDAAVKATNDPLKRHLAWESNMRCLTSALEIANIVKQVTEVNLAVIHVVTPFSIFVALRYLMTQPGPESKQTCQFLMNVLGSCATKQNNVLAGFFLNARVLQLEGQADSQLAGRYLPAPKLLSYSTMGIFSYTKPSFTDKELSDQRGKVFIVTGATSGIGELLVDILYSKNAKVYIAARSADKADKTIQNLQTKHPSSQGELIFLHLDLEDLSTIKNSAEEFLKKENKLNVLWNNAGVMVPPQGSKSKQGYELQLGTNNLAPFLFTKLLTPVLSKTAKVEPIGSVRVVWVASSAARNFAPRGGIVMDNLDYNKDQSAWHKYGVSKSGNIFQAAEYTRRFENENILSVSLDPGNLRTPLYNTTPKWQMPFINLVLKDPINGAYTELYAGFSPEVQMKHGGRFIQPFGHIGYTRSDIETSRKKKSEGGNGIAEEFYDWTEQQVAPFL</sequence>
<proteinExistence type="predicted"/>
<dbReference type="CDD" id="cd05289">
    <property type="entry name" value="MDR_like_2"/>
    <property type="match status" value="1"/>
</dbReference>
<dbReference type="Gene3D" id="3.40.50.720">
    <property type="entry name" value="NAD(P)-binding Rossmann-like Domain"/>
    <property type="match status" value="3"/>
</dbReference>
<evidence type="ECO:0000256" key="6">
    <source>
        <dbReference type="SAM" id="MobiDB-lite"/>
    </source>
</evidence>
<evidence type="ECO:0000256" key="5">
    <source>
        <dbReference type="ARBA" id="ARBA00023242"/>
    </source>
</evidence>
<evidence type="ECO:0000313" key="9">
    <source>
        <dbReference type="EMBL" id="QKX61174.1"/>
    </source>
</evidence>
<evidence type="ECO:0000313" key="10">
    <source>
        <dbReference type="Proteomes" id="UP000509510"/>
    </source>
</evidence>
<keyword evidence="4" id="KW-0804">Transcription</keyword>
<dbReference type="RefSeq" id="XP_035347349.1">
    <property type="nucleotide sequence ID" value="XM_035491456.1"/>
</dbReference>
<reference evidence="10" key="1">
    <citation type="submission" date="2020-06" db="EMBL/GenBank/DDBJ databases">
        <title>A chromosome-scale genome assembly of Talaromyces rugulosus W13939.</title>
        <authorList>
            <person name="Wang B."/>
            <person name="Guo L."/>
            <person name="Ye K."/>
            <person name="Wang L."/>
        </authorList>
    </citation>
    <scope>NUCLEOTIDE SEQUENCE [LARGE SCALE GENOMIC DNA]</scope>
    <source>
        <strain evidence="10">W13939</strain>
    </source>
</reference>
<keyword evidence="10" id="KW-1185">Reference proteome</keyword>
<keyword evidence="2" id="KW-0479">Metal-binding</keyword>
<accession>A0A7H8R487</accession>
<dbReference type="EMBL" id="CP055901">
    <property type="protein sequence ID" value="QKX61174.1"/>
    <property type="molecule type" value="Genomic_DNA"/>
</dbReference>
<feature type="domain" description="Enoyl reductase (ER)" evidence="7">
    <location>
        <begin position="10"/>
        <end position="366"/>
    </location>
</feature>
<dbReference type="Gene3D" id="3.90.180.10">
    <property type="entry name" value="Medium-chain alcohol dehydrogenases, catalytic domain"/>
    <property type="match status" value="2"/>
</dbReference>
<evidence type="ECO:0008006" key="11">
    <source>
        <dbReference type="Google" id="ProtNLM"/>
    </source>
</evidence>
<feature type="compositionally biased region" description="Polar residues" evidence="6">
    <location>
        <begin position="392"/>
        <end position="403"/>
    </location>
</feature>
<dbReference type="InterPro" id="IPR002347">
    <property type="entry name" value="SDR_fam"/>
</dbReference>
<dbReference type="PANTHER" id="PTHR47338">
    <property type="entry name" value="ZN(II)2CYS6 TRANSCRIPTION FACTOR (EUROFUNG)-RELATED"/>
    <property type="match status" value="1"/>
</dbReference>
<dbReference type="OrthoDB" id="191139at2759"/>
<keyword evidence="3" id="KW-0805">Transcription regulation</keyword>
<dbReference type="GeneID" id="55995810"/>
<dbReference type="SMART" id="SM00829">
    <property type="entry name" value="PKS_ER"/>
    <property type="match status" value="1"/>
</dbReference>
<dbReference type="InterPro" id="IPR007219">
    <property type="entry name" value="XnlR_reg_dom"/>
</dbReference>
<name>A0A7H8R487_TALRU</name>